<evidence type="ECO:0000256" key="2">
    <source>
        <dbReference type="ARBA" id="ARBA00004906"/>
    </source>
</evidence>
<dbReference type="GO" id="GO:0019005">
    <property type="term" value="C:SCF ubiquitin ligase complex"/>
    <property type="evidence" value="ECO:0007669"/>
    <property type="project" value="TreeGrafter"/>
</dbReference>
<protein>
    <recommendedName>
        <fullName evidence="3">F-box only protein 9</fullName>
    </recommendedName>
</protein>
<dbReference type="EMBL" id="JAZDUA010000799">
    <property type="protein sequence ID" value="KAK7789280.1"/>
    <property type="molecule type" value="Genomic_DNA"/>
</dbReference>
<evidence type="ECO:0000256" key="5">
    <source>
        <dbReference type="ARBA" id="ARBA00022786"/>
    </source>
</evidence>
<dbReference type="CDD" id="cd22089">
    <property type="entry name" value="F-box_FBXO9"/>
    <property type="match status" value="1"/>
</dbReference>
<keyword evidence="6" id="KW-0802">TPR repeat</keyword>
<comment type="caution">
    <text evidence="9">The sequence shown here is derived from an EMBL/GenBank/DDBJ whole genome shotgun (WGS) entry which is preliminary data.</text>
</comment>
<feature type="domain" description="F-box" evidence="7">
    <location>
        <begin position="102"/>
        <end position="153"/>
    </location>
</feature>
<keyword evidence="5" id="KW-0833">Ubl conjugation pathway</keyword>
<evidence type="ECO:0000256" key="1">
    <source>
        <dbReference type="ARBA" id="ARBA00004496"/>
    </source>
</evidence>
<keyword evidence="10" id="KW-1185">Reference proteome</keyword>
<dbReference type="PANTHER" id="PTHR12874:SF29">
    <property type="entry name" value="F-BOX ONLY PROTEIN 9"/>
    <property type="match status" value="1"/>
</dbReference>
<evidence type="ECO:0000256" key="4">
    <source>
        <dbReference type="ARBA" id="ARBA00022490"/>
    </source>
</evidence>
<evidence type="ECO:0000259" key="7">
    <source>
        <dbReference type="Pfam" id="PF12937"/>
    </source>
</evidence>
<dbReference type="InterPro" id="IPR001810">
    <property type="entry name" value="F-box_dom"/>
</dbReference>
<feature type="domain" description="F-box protein Hrt3/FBXO9 C-terminal" evidence="8">
    <location>
        <begin position="166"/>
        <end position="275"/>
    </location>
</feature>
<sequence length="361" mass="43202">MFLKGVEHEQSGKLYEAIQFYRRAVQLVPDIEFRLYDSSKKVKERLEEERNLEVPEVVHVFEPSEISDEDDDNLDLLTHLQRIFNRVRCVCVPLHEQQATHISALPMEIILYIMKWVVSSELDLRSLEMCARVCRGFYLCSRDPEIWRLACIRMWGVNCGDITNYGSWRQMFIERPRLHFNGCYISKTTYVRHGENNFQDQFYRPWHLVEYFRYLRFFPDGVVLMLTTPDDPTSCVGYLKYRTNRNPSILQGHYRLQDRRVVIVLKRQDSASKSLLNNRYRHRRRDSIQDLGEQTFHVELQIVSCRKRKHAQMTWQLYSVITRYRNGQESTTNFDLPASRFPPFWFSRVKSYTSESENPLQ</sequence>
<dbReference type="SUPFAM" id="SSF81383">
    <property type="entry name" value="F-box domain"/>
    <property type="match status" value="1"/>
</dbReference>
<keyword evidence="4" id="KW-0963">Cytoplasm</keyword>
<dbReference type="Pfam" id="PF12937">
    <property type="entry name" value="F-box-like"/>
    <property type="match status" value="1"/>
</dbReference>
<evidence type="ECO:0000256" key="6">
    <source>
        <dbReference type="ARBA" id="ARBA00022803"/>
    </source>
</evidence>
<evidence type="ECO:0000313" key="9">
    <source>
        <dbReference type="EMBL" id="KAK7789280.1"/>
    </source>
</evidence>
<evidence type="ECO:0000313" key="10">
    <source>
        <dbReference type="Proteomes" id="UP001378592"/>
    </source>
</evidence>
<dbReference type="Gene3D" id="1.20.1280.50">
    <property type="match status" value="1"/>
</dbReference>
<dbReference type="AlphaFoldDB" id="A0AAN9VF36"/>
<dbReference type="PANTHER" id="PTHR12874">
    <property type="entry name" value="F-BOX ONLY PROTEIN 48-RELATED"/>
    <property type="match status" value="1"/>
</dbReference>
<dbReference type="GO" id="GO:0031146">
    <property type="term" value="P:SCF-dependent proteasomal ubiquitin-dependent protein catabolic process"/>
    <property type="evidence" value="ECO:0007669"/>
    <property type="project" value="TreeGrafter"/>
</dbReference>
<accession>A0AAN9VF36</accession>
<dbReference type="InterPro" id="IPR045464">
    <property type="entry name" value="Hrt3/FBXO9_C"/>
</dbReference>
<name>A0AAN9VF36_9ORTH</name>
<comment type="subcellular location">
    <subcellularLocation>
        <location evidence="1">Cytoplasm</location>
    </subcellularLocation>
</comment>
<dbReference type="GO" id="GO:0005737">
    <property type="term" value="C:cytoplasm"/>
    <property type="evidence" value="ECO:0007669"/>
    <property type="project" value="UniProtKB-SubCell"/>
</dbReference>
<evidence type="ECO:0000256" key="3">
    <source>
        <dbReference type="ARBA" id="ARBA00019775"/>
    </source>
</evidence>
<dbReference type="Pfam" id="PF19270">
    <property type="entry name" value="FBO_C"/>
    <property type="match status" value="1"/>
</dbReference>
<dbReference type="InterPro" id="IPR036047">
    <property type="entry name" value="F-box-like_dom_sf"/>
</dbReference>
<proteinExistence type="predicted"/>
<comment type="pathway">
    <text evidence="2">Protein modification; protein ubiquitination.</text>
</comment>
<gene>
    <name evidence="9" type="ORF">R5R35_007382</name>
</gene>
<reference evidence="9 10" key="1">
    <citation type="submission" date="2024-03" db="EMBL/GenBank/DDBJ databases">
        <title>The genome assembly and annotation of the cricket Gryllus longicercus Weissman &amp; Gray.</title>
        <authorList>
            <person name="Szrajer S."/>
            <person name="Gray D."/>
            <person name="Ylla G."/>
        </authorList>
    </citation>
    <scope>NUCLEOTIDE SEQUENCE [LARGE SCALE GENOMIC DNA]</scope>
    <source>
        <strain evidence="9">DAG 2021-001</strain>
        <tissue evidence="9">Whole body minus gut</tissue>
    </source>
</reference>
<dbReference type="Proteomes" id="UP001378592">
    <property type="component" value="Unassembled WGS sequence"/>
</dbReference>
<organism evidence="9 10">
    <name type="scientific">Gryllus longicercus</name>
    <dbReference type="NCBI Taxonomy" id="2509291"/>
    <lineage>
        <taxon>Eukaryota</taxon>
        <taxon>Metazoa</taxon>
        <taxon>Ecdysozoa</taxon>
        <taxon>Arthropoda</taxon>
        <taxon>Hexapoda</taxon>
        <taxon>Insecta</taxon>
        <taxon>Pterygota</taxon>
        <taxon>Neoptera</taxon>
        <taxon>Polyneoptera</taxon>
        <taxon>Orthoptera</taxon>
        <taxon>Ensifera</taxon>
        <taxon>Gryllidea</taxon>
        <taxon>Grylloidea</taxon>
        <taxon>Gryllidae</taxon>
        <taxon>Gryllinae</taxon>
        <taxon>Gryllus</taxon>
    </lineage>
</organism>
<evidence type="ECO:0000259" key="8">
    <source>
        <dbReference type="Pfam" id="PF19270"/>
    </source>
</evidence>
<dbReference type="FunFam" id="1.20.1280.50:FF:000012">
    <property type="entry name" value="F-box only protein 9"/>
    <property type="match status" value="1"/>
</dbReference>